<reference evidence="1" key="1">
    <citation type="submission" date="2024-05" db="EMBL/GenBank/DDBJ databases">
        <title>Characterization of a novel Rickettsia species. (Rickettsia oklahomia sp. nov.) from Amblyomma americanum ticks.</title>
        <authorList>
            <person name="Korla P.K."/>
            <person name="Karounos M."/>
            <person name="Wilson J.M."/>
            <person name="Little S.E."/>
            <person name="Qurollo B.A."/>
        </authorList>
    </citation>
    <scope>NUCLEOTIDE SEQUENCE</scope>
    <source>
        <strain evidence="1">Oklahoma-10</strain>
    </source>
</reference>
<dbReference type="RefSeq" id="WP_347938823.1">
    <property type="nucleotide sequence ID" value="NZ_CP157197.1"/>
</dbReference>
<dbReference type="EMBL" id="CP157197">
    <property type="protein sequence ID" value="XBG66207.1"/>
    <property type="molecule type" value="Genomic_DNA"/>
</dbReference>
<evidence type="ECO:0000313" key="1">
    <source>
        <dbReference type="EMBL" id="XBG66207.1"/>
    </source>
</evidence>
<proteinExistence type="predicted"/>
<organism evidence="1">
    <name type="scientific">Rickettsia oklahomensis</name>
    <dbReference type="NCBI Taxonomy" id="3141789"/>
    <lineage>
        <taxon>Bacteria</taxon>
        <taxon>Pseudomonadati</taxon>
        <taxon>Pseudomonadota</taxon>
        <taxon>Alphaproteobacteria</taxon>
        <taxon>Rickettsiales</taxon>
        <taxon>Rickettsiaceae</taxon>
        <taxon>Rickettsieae</taxon>
        <taxon>Rickettsia</taxon>
        <taxon>belli group</taxon>
    </lineage>
</organism>
<protein>
    <submittedName>
        <fullName evidence="1">Pentapeptide repeat-containing protein</fullName>
    </submittedName>
</protein>
<name>A0AAU7BYI8_9RICK</name>
<sequence length="952" mass="108502">MTVINKKNYQKVVENILSSSSTNKVLKSAIKDLSSSKNISLKTMLLGARFVLTNPVNTYHLIKLAKSSNIYLDPEFQKSLLEKSSIWEFLKKHSDDLPKIGQILAKAGFREFQDKSVLDQKGLEILKECFKNDKVLRKLREIAIEIKQERPDWHKVTSSSLDMLVTDKNFKKFFNEKSEDITHYIRIGATEILPSDYVKTFDDILQKPQSDDIYRQVIRIFNEHPDFKQELAENINNINSLKRFNKLSPETQIIIENFLAEAQEQAKPFLTEYFESYKIDLKILDIIPTLLNKIPETKEIFDTLNAPNQGVMVALEKSLERLAGDDKLKSFFANNKKILPNIALGIIENTPSVQSITKEYYFDKQMLSIVGEVMSKPEIAYAIITDLNKGDYMSVTSNIISALNNPSFKLKDILVEQSKKGLFNNLITGILEHDEKGNQNIKQQLINYNLEARDITKLTSVMPILLDKPEALKKVFQDFVKGNYTGMAKELITLTKDNPEIKKYLNNNREIFASILDKTLVDIPGINNFDKKELYNILPSMLNHPDELVSVIEEVEKSNYHGAASAIYNLAQKTNYFEGQLLNIIKAGFSYATEKVKDAFSASQDFQDKTIDAITLKKNLNKIQNGKFNLEGAILVGNLSNIDFSGVSLKNADLTKVTSLKDCNFKNTNLAGAKLPDNLMLFTDTYNLDKTIPALAPELIKEQQAQLINKAIDKVFLQIQADGKGNLLSKKEFVQQVKILYEENQTVKDYFIEKLNSLPMNMVTDLATPKTNQYQHITNHINSPLQVLNPLYENIANKQDIKSNLLTNILSEQISQKLFDKGDNRGEDFYMINKMLKPIVSEYSKENPGSINNFLEPKNLKKLASNIASTLNSKSKYTWAGTITGGIYLPKEIFNEQLRDNFKNEFKKINVSNIFKQVKRIASNLDSKDNHNKSYTYKSLPIKSKKHTQITL</sequence>
<dbReference type="Gene3D" id="2.160.20.80">
    <property type="entry name" value="E3 ubiquitin-protein ligase SopA"/>
    <property type="match status" value="1"/>
</dbReference>
<dbReference type="SUPFAM" id="SSF141571">
    <property type="entry name" value="Pentapeptide repeat-like"/>
    <property type="match status" value="1"/>
</dbReference>
<dbReference type="KEGG" id="rof:AAGW17_04515"/>
<accession>A0AAU7BYI8</accession>
<dbReference type="AlphaFoldDB" id="A0AAU7BYI8"/>
<gene>
    <name evidence="1" type="ORF">AAGW17_04515</name>
</gene>